<dbReference type="HOGENOM" id="CLU_2157960_0_0_1"/>
<name>A0A067N051_BOTB1</name>
<dbReference type="Proteomes" id="UP000027195">
    <property type="component" value="Unassembled WGS sequence"/>
</dbReference>
<accession>A0A067N051</accession>
<dbReference type="AlphaFoldDB" id="A0A067N051"/>
<gene>
    <name evidence="1" type="ORF">BOTBODRAFT_168626</name>
</gene>
<dbReference type="OrthoDB" id="5419802at2759"/>
<evidence type="ECO:0000313" key="2">
    <source>
        <dbReference type="Proteomes" id="UP000027195"/>
    </source>
</evidence>
<organism evidence="1 2">
    <name type="scientific">Botryobasidium botryosum (strain FD-172 SS1)</name>
    <dbReference type="NCBI Taxonomy" id="930990"/>
    <lineage>
        <taxon>Eukaryota</taxon>
        <taxon>Fungi</taxon>
        <taxon>Dikarya</taxon>
        <taxon>Basidiomycota</taxon>
        <taxon>Agaricomycotina</taxon>
        <taxon>Agaricomycetes</taxon>
        <taxon>Cantharellales</taxon>
        <taxon>Botryobasidiaceae</taxon>
        <taxon>Botryobasidium</taxon>
    </lineage>
</organism>
<protein>
    <submittedName>
        <fullName evidence="1">Uncharacterized protein</fullName>
    </submittedName>
</protein>
<keyword evidence="2" id="KW-1185">Reference proteome</keyword>
<evidence type="ECO:0000313" key="1">
    <source>
        <dbReference type="EMBL" id="KDQ21343.1"/>
    </source>
</evidence>
<dbReference type="EMBL" id="KL198016">
    <property type="protein sequence ID" value="KDQ21343.1"/>
    <property type="molecule type" value="Genomic_DNA"/>
</dbReference>
<dbReference type="InParanoid" id="A0A067N051"/>
<proteinExistence type="predicted"/>
<reference evidence="2" key="1">
    <citation type="journal article" date="2014" name="Proc. Natl. Acad. Sci. U.S.A.">
        <title>Extensive sampling of basidiomycete genomes demonstrates inadequacy of the white-rot/brown-rot paradigm for wood decay fungi.</title>
        <authorList>
            <person name="Riley R."/>
            <person name="Salamov A.A."/>
            <person name="Brown D.W."/>
            <person name="Nagy L.G."/>
            <person name="Floudas D."/>
            <person name="Held B.W."/>
            <person name="Levasseur A."/>
            <person name="Lombard V."/>
            <person name="Morin E."/>
            <person name="Otillar R."/>
            <person name="Lindquist E.A."/>
            <person name="Sun H."/>
            <person name="LaButti K.M."/>
            <person name="Schmutz J."/>
            <person name="Jabbour D."/>
            <person name="Luo H."/>
            <person name="Baker S.E."/>
            <person name="Pisabarro A.G."/>
            <person name="Walton J.D."/>
            <person name="Blanchette R.A."/>
            <person name="Henrissat B."/>
            <person name="Martin F."/>
            <person name="Cullen D."/>
            <person name="Hibbett D.S."/>
            <person name="Grigoriev I.V."/>
        </authorList>
    </citation>
    <scope>NUCLEOTIDE SEQUENCE [LARGE SCALE GENOMIC DNA]</scope>
    <source>
        <strain evidence="2">FD-172 SS1</strain>
    </source>
</reference>
<sequence length="111" mass="12498">MAHPKFVTIDRGFGVTVPGYIGDDAACERPLPLELFDPQQWPQKPQYVFTDIKLQKVNDMGADVWLFSTPCNPELDVKDLALTGNLDHVLEVMRAFDMDHLAEVLESGIRV</sequence>